<dbReference type="SUPFAM" id="SSF52743">
    <property type="entry name" value="Subtilisin-like"/>
    <property type="match status" value="1"/>
</dbReference>
<evidence type="ECO:0000256" key="6">
    <source>
        <dbReference type="PIRSR" id="PIRSR615500-1"/>
    </source>
</evidence>
<feature type="region of interest" description="Disordered" evidence="8">
    <location>
        <begin position="237"/>
        <end position="257"/>
    </location>
</feature>
<evidence type="ECO:0000256" key="7">
    <source>
        <dbReference type="PROSITE-ProRule" id="PRU01240"/>
    </source>
</evidence>
<name>A0AAP0CT21_9ASTR</name>
<dbReference type="Proteomes" id="UP001408789">
    <property type="component" value="Unassembled WGS sequence"/>
</dbReference>
<dbReference type="InterPro" id="IPR034197">
    <property type="entry name" value="Peptidases_S8_3"/>
</dbReference>
<reference evidence="14 15" key="1">
    <citation type="submission" date="2024-04" db="EMBL/GenBank/DDBJ databases">
        <title>The reference genome of an endangered Asteraceae, Deinandra increscens subsp. villosa, native to the Central Coast of California.</title>
        <authorList>
            <person name="Guilliams M."/>
            <person name="Hasenstab-Lehman K."/>
            <person name="Meyer R."/>
            <person name="Mcevoy S."/>
        </authorList>
    </citation>
    <scope>NUCLEOTIDE SEQUENCE [LARGE SCALE GENOMIC DNA]</scope>
    <source>
        <tissue evidence="14">Leaf</tissue>
    </source>
</reference>
<feature type="domain" description="Peptidase S8/S53" evidence="11">
    <location>
        <begin position="168"/>
        <end position="642"/>
    </location>
</feature>
<evidence type="ECO:0000256" key="10">
    <source>
        <dbReference type="SAM" id="SignalP"/>
    </source>
</evidence>
<evidence type="ECO:0000313" key="15">
    <source>
        <dbReference type="Proteomes" id="UP001408789"/>
    </source>
</evidence>
<dbReference type="FunFam" id="3.30.70.80:FF:000002">
    <property type="entry name" value="Subtilisin-like protease SBT5.3"/>
    <property type="match status" value="1"/>
</dbReference>
<gene>
    <name evidence="14" type="ORF">SSX86_019657</name>
</gene>
<feature type="signal peptide" evidence="10">
    <location>
        <begin position="1"/>
        <end position="24"/>
    </location>
</feature>
<dbReference type="InterPro" id="IPR041469">
    <property type="entry name" value="Subtilisin-like_FN3"/>
</dbReference>
<keyword evidence="15" id="KW-1185">Reference proteome</keyword>
<keyword evidence="9" id="KW-0812">Transmembrane</keyword>
<feature type="domain" description="Subtilisin-like protease fibronectin type-III" evidence="13">
    <location>
        <begin position="722"/>
        <end position="818"/>
    </location>
</feature>
<dbReference type="InterPro" id="IPR037045">
    <property type="entry name" value="S8pro/Inhibitor_I9_sf"/>
</dbReference>
<evidence type="ECO:0000313" key="14">
    <source>
        <dbReference type="EMBL" id="KAK9062471.1"/>
    </source>
</evidence>
<dbReference type="FunFam" id="3.40.50.200:FF:000006">
    <property type="entry name" value="Subtilisin-like protease SBT1.5"/>
    <property type="match status" value="1"/>
</dbReference>
<dbReference type="Gene3D" id="3.40.50.200">
    <property type="entry name" value="Peptidase S8/S53 domain"/>
    <property type="match status" value="1"/>
</dbReference>
<evidence type="ECO:0000256" key="5">
    <source>
        <dbReference type="ARBA" id="ARBA00022825"/>
    </source>
</evidence>
<dbReference type="PROSITE" id="PS00138">
    <property type="entry name" value="SUBTILASE_SER"/>
    <property type="match status" value="1"/>
</dbReference>
<sequence length="843" mass="92611">MTTGYRSFLGLAFISLCFIQSISTTDVTLPPKVLTFYMLVHSLVTFSYLPYCFVVCYCFIQVYIVYLGLKDVQDPILTSNYHFHLLSSVFQRKEDAKQSMVYSYKHSFSGFSAKINSTQAATLAGMEQVISVFKSRILALHTTRSWDFMGLNLNPTADQSSPLQLTHGDNTIVGLFDTGIWPESKSFHEEPNMHPIPRTWKGKCVSGENFNPKTACNLKLIGGRYYLKGYEQEHGELNTNDTSEYRSPRDANGHGTHTASIAVGSTVKTASFFGFGQGTARGGAPRARLAVYKVCWEDGKCSEADILAAFDEAINDGVNVISASFGSTPPQLPFYSSSTDIGSFHAMQKGISVVFSAGNNGPDPSLVQNVAPWSTCVGASSIDRNFPTRVVLDNSLSFTVTNLTYFTLHFSCNYDNVFIEYNGESFNTKHIEAYLVGARTYFRGGICRIDRWRNKSAVGAVILCFSTQGPVKIEDAEVAAWIANATGLIFVDSPTRQYVDVDIIPTIRVDMIQGTKLNNYLSQTITNQTKVRVFPSKTVIKQSPAPVVAYFSSRGPSSITPDILKPDITAPGISILAAWPPGISPTATTIDQRSVEWNFQSGTSMSCPHVSGVVALLKSVHPDWSPAAIKSAMMTTAYTCDTNHDTILSGGTNEESTPFDIGSGHLNPLKAMDPGLVYDMKPDDYILFLCNNGYTPDQIKRIISLNPGTTVNCPKQHTSNANLNYPSITVSNLRSTITVKRTVRNVGSKKTSIYIARIVSPHGVEVTVWPRILFFSYFSDQISFYVTLNPQKVSQGRYDYGEIVWSDGIHTVRTPLVVCVNTATLDSAIDESSQALDQTVDDA</sequence>
<protein>
    <submittedName>
        <fullName evidence="14">Uncharacterized protein</fullName>
    </submittedName>
</protein>
<organism evidence="14 15">
    <name type="scientific">Deinandra increscens subsp. villosa</name>
    <dbReference type="NCBI Taxonomy" id="3103831"/>
    <lineage>
        <taxon>Eukaryota</taxon>
        <taxon>Viridiplantae</taxon>
        <taxon>Streptophyta</taxon>
        <taxon>Embryophyta</taxon>
        <taxon>Tracheophyta</taxon>
        <taxon>Spermatophyta</taxon>
        <taxon>Magnoliopsida</taxon>
        <taxon>eudicotyledons</taxon>
        <taxon>Gunneridae</taxon>
        <taxon>Pentapetalae</taxon>
        <taxon>asterids</taxon>
        <taxon>campanulids</taxon>
        <taxon>Asterales</taxon>
        <taxon>Asteraceae</taxon>
        <taxon>Asteroideae</taxon>
        <taxon>Heliantheae alliance</taxon>
        <taxon>Madieae</taxon>
        <taxon>Madiinae</taxon>
        <taxon>Deinandra</taxon>
    </lineage>
</organism>
<feature type="chain" id="PRO_5042981382" evidence="10">
    <location>
        <begin position="25"/>
        <end position="843"/>
    </location>
</feature>
<dbReference type="GO" id="GO:0006508">
    <property type="term" value="P:proteolysis"/>
    <property type="evidence" value="ECO:0007669"/>
    <property type="project" value="UniProtKB-KW"/>
</dbReference>
<evidence type="ECO:0000259" key="13">
    <source>
        <dbReference type="Pfam" id="PF17766"/>
    </source>
</evidence>
<feature type="compositionally biased region" description="Basic and acidic residues" evidence="8">
    <location>
        <begin position="243"/>
        <end position="252"/>
    </location>
</feature>
<feature type="active site" description="Charge relay system" evidence="6 7">
    <location>
        <position position="177"/>
    </location>
</feature>
<evidence type="ECO:0000256" key="1">
    <source>
        <dbReference type="ARBA" id="ARBA00011073"/>
    </source>
</evidence>
<comment type="similarity">
    <text evidence="1 7">Belongs to the peptidase S8 family.</text>
</comment>
<dbReference type="Pfam" id="PF17766">
    <property type="entry name" value="fn3_6"/>
    <property type="match status" value="1"/>
</dbReference>
<evidence type="ECO:0000259" key="12">
    <source>
        <dbReference type="Pfam" id="PF05922"/>
    </source>
</evidence>
<dbReference type="CDD" id="cd04852">
    <property type="entry name" value="Peptidases_S8_3"/>
    <property type="match status" value="1"/>
</dbReference>
<dbReference type="InterPro" id="IPR010259">
    <property type="entry name" value="S8pro/Inhibitor_I9"/>
</dbReference>
<dbReference type="AlphaFoldDB" id="A0AAP0CT21"/>
<accession>A0AAP0CT21</accession>
<dbReference type="InterPro" id="IPR015500">
    <property type="entry name" value="Peptidase_S8_subtilisin-rel"/>
</dbReference>
<dbReference type="Pfam" id="PF05922">
    <property type="entry name" value="Inhibitor_I9"/>
    <property type="match status" value="1"/>
</dbReference>
<dbReference type="Gene3D" id="3.50.30.30">
    <property type="match status" value="1"/>
</dbReference>
<dbReference type="Pfam" id="PF00082">
    <property type="entry name" value="Peptidase_S8"/>
    <property type="match status" value="1"/>
</dbReference>
<dbReference type="InterPro" id="IPR045051">
    <property type="entry name" value="SBT"/>
</dbReference>
<dbReference type="Gene3D" id="3.30.70.80">
    <property type="entry name" value="Peptidase S8 propeptide/proteinase inhibitor I9"/>
    <property type="match status" value="1"/>
</dbReference>
<evidence type="ECO:0000256" key="9">
    <source>
        <dbReference type="SAM" id="Phobius"/>
    </source>
</evidence>
<keyword evidence="9" id="KW-0472">Membrane</keyword>
<feature type="active site" description="Charge relay system" evidence="6 7">
    <location>
        <position position="604"/>
    </location>
</feature>
<dbReference type="GO" id="GO:0004252">
    <property type="term" value="F:serine-type endopeptidase activity"/>
    <property type="evidence" value="ECO:0007669"/>
    <property type="project" value="UniProtKB-UniRule"/>
</dbReference>
<dbReference type="InterPro" id="IPR000209">
    <property type="entry name" value="Peptidase_S8/S53_dom"/>
</dbReference>
<keyword evidence="4 7" id="KW-0378">Hydrolase</keyword>
<dbReference type="InterPro" id="IPR023828">
    <property type="entry name" value="Peptidase_S8_Ser-AS"/>
</dbReference>
<feature type="active site" description="Charge relay system" evidence="6 7">
    <location>
        <position position="254"/>
    </location>
</feature>
<keyword evidence="9" id="KW-1133">Transmembrane helix</keyword>
<dbReference type="FunFam" id="2.60.40.2310:FF:000001">
    <property type="entry name" value="Subtilisin-like protease SBT1.5"/>
    <property type="match status" value="1"/>
</dbReference>
<feature type="transmembrane region" description="Helical" evidence="9">
    <location>
        <begin position="48"/>
        <end position="69"/>
    </location>
</feature>
<dbReference type="EMBL" id="JBCNJP010000019">
    <property type="protein sequence ID" value="KAK9062471.1"/>
    <property type="molecule type" value="Genomic_DNA"/>
</dbReference>
<evidence type="ECO:0000256" key="8">
    <source>
        <dbReference type="SAM" id="MobiDB-lite"/>
    </source>
</evidence>
<dbReference type="Gene3D" id="2.60.40.2310">
    <property type="match status" value="1"/>
</dbReference>
<comment type="caution">
    <text evidence="14">The sequence shown here is derived from an EMBL/GenBank/DDBJ whole genome shotgun (WGS) entry which is preliminary data.</text>
</comment>
<dbReference type="PROSITE" id="PS51892">
    <property type="entry name" value="SUBTILASE"/>
    <property type="match status" value="1"/>
</dbReference>
<dbReference type="PANTHER" id="PTHR10795">
    <property type="entry name" value="PROPROTEIN CONVERTASE SUBTILISIN/KEXIN"/>
    <property type="match status" value="1"/>
</dbReference>
<dbReference type="PRINTS" id="PR00723">
    <property type="entry name" value="SUBTILISIN"/>
</dbReference>
<evidence type="ECO:0000259" key="11">
    <source>
        <dbReference type="Pfam" id="PF00082"/>
    </source>
</evidence>
<evidence type="ECO:0000256" key="4">
    <source>
        <dbReference type="ARBA" id="ARBA00022801"/>
    </source>
</evidence>
<proteinExistence type="inferred from homology"/>
<evidence type="ECO:0000256" key="3">
    <source>
        <dbReference type="ARBA" id="ARBA00022729"/>
    </source>
</evidence>
<keyword evidence="3 10" id="KW-0732">Signal</keyword>
<dbReference type="InterPro" id="IPR036852">
    <property type="entry name" value="Peptidase_S8/S53_dom_sf"/>
</dbReference>
<feature type="domain" description="Inhibitor I9" evidence="12">
    <location>
        <begin position="62"/>
        <end position="141"/>
    </location>
</feature>
<keyword evidence="2 7" id="KW-0645">Protease</keyword>
<evidence type="ECO:0000256" key="2">
    <source>
        <dbReference type="ARBA" id="ARBA00022670"/>
    </source>
</evidence>
<keyword evidence="5 7" id="KW-0720">Serine protease</keyword>